<evidence type="ECO:0000256" key="1">
    <source>
        <dbReference type="SAM" id="MobiDB-lite"/>
    </source>
</evidence>
<proteinExistence type="predicted"/>
<feature type="region of interest" description="Disordered" evidence="1">
    <location>
        <begin position="1"/>
        <end position="29"/>
    </location>
</feature>
<organism evidence="2 3">
    <name type="scientific">Pleuronectes platessa</name>
    <name type="common">European plaice</name>
    <dbReference type="NCBI Taxonomy" id="8262"/>
    <lineage>
        <taxon>Eukaryota</taxon>
        <taxon>Metazoa</taxon>
        <taxon>Chordata</taxon>
        <taxon>Craniata</taxon>
        <taxon>Vertebrata</taxon>
        <taxon>Euteleostomi</taxon>
        <taxon>Actinopterygii</taxon>
        <taxon>Neopterygii</taxon>
        <taxon>Teleostei</taxon>
        <taxon>Neoteleostei</taxon>
        <taxon>Acanthomorphata</taxon>
        <taxon>Carangaria</taxon>
        <taxon>Pleuronectiformes</taxon>
        <taxon>Pleuronectoidei</taxon>
        <taxon>Pleuronectidae</taxon>
        <taxon>Pleuronectes</taxon>
    </lineage>
</organism>
<gene>
    <name evidence="2" type="ORF">PLEPLA_LOCUS21813</name>
</gene>
<dbReference type="EMBL" id="CADEAL010001591">
    <property type="protein sequence ID" value="CAB1433722.1"/>
    <property type="molecule type" value="Genomic_DNA"/>
</dbReference>
<evidence type="ECO:0000313" key="3">
    <source>
        <dbReference type="Proteomes" id="UP001153269"/>
    </source>
</evidence>
<comment type="caution">
    <text evidence="2">The sequence shown here is derived from an EMBL/GenBank/DDBJ whole genome shotgun (WGS) entry which is preliminary data.</text>
</comment>
<reference evidence="2" key="1">
    <citation type="submission" date="2020-03" db="EMBL/GenBank/DDBJ databases">
        <authorList>
            <person name="Weist P."/>
        </authorList>
    </citation>
    <scope>NUCLEOTIDE SEQUENCE</scope>
</reference>
<accession>A0A9N7UP07</accession>
<feature type="region of interest" description="Disordered" evidence="1">
    <location>
        <begin position="44"/>
        <end position="100"/>
    </location>
</feature>
<keyword evidence="3" id="KW-1185">Reference proteome</keyword>
<dbReference type="Proteomes" id="UP001153269">
    <property type="component" value="Unassembled WGS sequence"/>
</dbReference>
<name>A0A9N7UP07_PLEPL</name>
<sequence>MESSSKEKHHLTEPGEARSRKEQLRKSLTLREIRGACPTAVHLRWRRRGGERRGREGGRGKAKLSPQPAYSYLARKPSQRTPEQCKHASAQAGNRGVGWGERERAEESGIKLQTLWSPDLRPYPCTAIQKDLNSTKDGHRNTQQHNHTTVTVTLRPSAMAEDKRNGDDSPLSLSQALVRGLHERRTTEVERRDNNLRPMQMEITRGTGVVELERGRPDNFGLLAQTGTKGMWSRIHPADTTRRWKKNRIQAAQHDRQSNIAAGSEAEFC</sequence>
<protein>
    <submittedName>
        <fullName evidence="2">Uncharacterized protein</fullName>
    </submittedName>
</protein>
<evidence type="ECO:0000313" key="2">
    <source>
        <dbReference type="EMBL" id="CAB1433722.1"/>
    </source>
</evidence>
<dbReference type="AlphaFoldDB" id="A0A9N7UP07"/>